<protein>
    <submittedName>
        <fullName evidence="5">Kallikrein-1-like</fullName>
    </submittedName>
</protein>
<feature type="signal peptide" evidence="3">
    <location>
        <begin position="1"/>
        <end position="19"/>
    </location>
</feature>
<dbReference type="GO" id="GO:0004252">
    <property type="term" value="F:serine-type endopeptidase activity"/>
    <property type="evidence" value="ECO:0007669"/>
    <property type="project" value="InterPro"/>
</dbReference>
<dbReference type="InterPro" id="IPR051487">
    <property type="entry name" value="Ser/Thr_Proteases_Immune/Dev"/>
</dbReference>
<accession>A0A6F9DGA7</accession>
<dbReference type="InterPro" id="IPR001314">
    <property type="entry name" value="Peptidase_S1A"/>
</dbReference>
<organism evidence="5">
    <name type="scientific">Phallusia mammillata</name>
    <dbReference type="NCBI Taxonomy" id="59560"/>
    <lineage>
        <taxon>Eukaryota</taxon>
        <taxon>Metazoa</taxon>
        <taxon>Chordata</taxon>
        <taxon>Tunicata</taxon>
        <taxon>Ascidiacea</taxon>
        <taxon>Phlebobranchia</taxon>
        <taxon>Ascidiidae</taxon>
        <taxon>Phallusia</taxon>
    </lineage>
</organism>
<name>A0A6F9DGA7_9ASCI</name>
<keyword evidence="3" id="KW-0732">Signal</keyword>
<dbReference type="GO" id="GO:0006508">
    <property type="term" value="P:proteolysis"/>
    <property type="evidence" value="ECO:0007669"/>
    <property type="project" value="InterPro"/>
</dbReference>
<dbReference type="SMART" id="SM00020">
    <property type="entry name" value="Tryp_SPc"/>
    <property type="match status" value="1"/>
</dbReference>
<dbReference type="Pfam" id="PF00089">
    <property type="entry name" value="Trypsin"/>
    <property type="match status" value="1"/>
</dbReference>
<dbReference type="PANTHER" id="PTHR24256">
    <property type="entry name" value="TRYPTASE-RELATED"/>
    <property type="match status" value="1"/>
</dbReference>
<evidence type="ECO:0000256" key="1">
    <source>
        <dbReference type="ARBA" id="ARBA00023157"/>
    </source>
</evidence>
<dbReference type="InterPro" id="IPR001254">
    <property type="entry name" value="Trypsin_dom"/>
</dbReference>
<feature type="domain" description="Peptidase S1" evidence="4">
    <location>
        <begin position="87"/>
        <end position="339"/>
    </location>
</feature>
<evidence type="ECO:0000256" key="2">
    <source>
        <dbReference type="ARBA" id="ARBA00024195"/>
    </source>
</evidence>
<dbReference type="AlphaFoldDB" id="A0A6F9DGA7"/>
<dbReference type="SUPFAM" id="SSF50494">
    <property type="entry name" value="Trypsin-like serine proteases"/>
    <property type="match status" value="1"/>
</dbReference>
<dbReference type="InterPro" id="IPR043504">
    <property type="entry name" value="Peptidase_S1_PA_chymotrypsin"/>
</dbReference>
<dbReference type="EMBL" id="LR786307">
    <property type="protein sequence ID" value="CAB3260041.1"/>
    <property type="molecule type" value="mRNA"/>
</dbReference>
<feature type="chain" id="PRO_5026063789" evidence="3">
    <location>
        <begin position="20"/>
        <end position="376"/>
    </location>
</feature>
<keyword evidence="1" id="KW-1015">Disulfide bond</keyword>
<evidence type="ECO:0000256" key="3">
    <source>
        <dbReference type="SAM" id="SignalP"/>
    </source>
</evidence>
<dbReference type="InterPro" id="IPR009003">
    <property type="entry name" value="Peptidase_S1_PA"/>
</dbReference>
<dbReference type="Gene3D" id="2.40.10.10">
    <property type="entry name" value="Trypsin-like serine proteases"/>
    <property type="match status" value="1"/>
</dbReference>
<dbReference type="PRINTS" id="PR00722">
    <property type="entry name" value="CHYMOTRYPSIN"/>
</dbReference>
<gene>
    <name evidence="5" type="primary">Klk1</name>
</gene>
<evidence type="ECO:0000313" key="5">
    <source>
        <dbReference type="EMBL" id="CAB3260041.1"/>
    </source>
</evidence>
<comment type="similarity">
    <text evidence="2">Belongs to the peptidase S1 family. CLIP subfamily.</text>
</comment>
<reference evidence="5" key="1">
    <citation type="submission" date="2020-04" db="EMBL/GenBank/DDBJ databases">
        <authorList>
            <person name="Neveu A P."/>
        </authorList>
    </citation>
    <scope>NUCLEOTIDE SEQUENCE</scope>
    <source>
        <tissue evidence="5">Whole embryo</tissue>
    </source>
</reference>
<sequence length="376" mass="42315">MKLQTITLVLPFIVAVSQSFPYESTYLRDFRSYIYKNKRSTCPIGYLPSTRFTARYLQGATSKCISCGQTCCKKKQYSDDEQFAKRIRNGRKTKIGQFPWSVAIFKRSPIGWKFHCGGVLLSDNKIATSAHCIPDETTNDIDNTLRVTIGENNIHVDRETGLRKRRLHLLRDLSVDGSHILVKPTLNLRGNKIGNIRGDDLAILQLAKSVNKPRICIRSAKTWPREPVCYGIGHGYTGTEPNISSRLRFTRVELDFSNSCIEISNGHMLCATGPEERTASCQMDSGSPVVCRIDPGDECSSFFLAGIFSFKPISYNGYCNGNFSVLTNLLNNAIEEQTIQHSVFSASKLDYFQQADENGDNEECTSVLDKYRHMLQ</sequence>
<dbReference type="PROSITE" id="PS50240">
    <property type="entry name" value="TRYPSIN_DOM"/>
    <property type="match status" value="1"/>
</dbReference>
<proteinExistence type="evidence at transcript level"/>
<evidence type="ECO:0000259" key="4">
    <source>
        <dbReference type="PROSITE" id="PS50240"/>
    </source>
</evidence>